<feature type="transmembrane region" description="Helical" evidence="1">
    <location>
        <begin position="118"/>
        <end position="137"/>
    </location>
</feature>
<comment type="caution">
    <text evidence="2">The sequence shown here is derived from an EMBL/GenBank/DDBJ whole genome shotgun (WGS) entry which is preliminary data.</text>
</comment>
<evidence type="ECO:0000313" key="3">
    <source>
        <dbReference type="Proteomes" id="UP000178534"/>
    </source>
</evidence>
<dbReference type="Proteomes" id="UP000178534">
    <property type="component" value="Unassembled WGS sequence"/>
</dbReference>
<keyword evidence="1" id="KW-1133">Transmembrane helix</keyword>
<evidence type="ECO:0000256" key="1">
    <source>
        <dbReference type="SAM" id="Phobius"/>
    </source>
</evidence>
<accession>A0A1G2DBZ1</accession>
<organism evidence="2 3">
    <name type="scientific">Candidatus Lloydbacteria bacterium RIFCSPLOWO2_01_FULL_50_20</name>
    <dbReference type="NCBI Taxonomy" id="1798665"/>
    <lineage>
        <taxon>Bacteria</taxon>
        <taxon>Candidatus Lloydiibacteriota</taxon>
    </lineage>
</organism>
<keyword evidence="1" id="KW-0472">Membrane</keyword>
<gene>
    <name evidence="2" type="ORF">A2942_05050</name>
</gene>
<protein>
    <submittedName>
        <fullName evidence="2">Uncharacterized protein</fullName>
    </submittedName>
</protein>
<proteinExistence type="predicted"/>
<feature type="transmembrane region" description="Helical" evidence="1">
    <location>
        <begin position="25"/>
        <end position="46"/>
    </location>
</feature>
<evidence type="ECO:0000313" key="2">
    <source>
        <dbReference type="EMBL" id="OGZ11139.1"/>
    </source>
</evidence>
<feature type="transmembrane region" description="Helical" evidence="1">
    <location>
        <begin position="58"/>
        <end position="83"/>
    </location>
</feature>
<keyword evidence="1" id="KW-0812">Transmembrane</keyword>
<dbReference type="AlphaFoldDB" id="A0A1G2DBZ1"/>
<dbReference type="EMBL" id="MHLP01000041">
    <property type="protein sequence ID" value="OGZ11139.1"/>
    <property type="molecule type" value="Genomic_DNA"/>
</dbReference>
<sequence length="148" mass="16195">MTYDCAKFISGTFSFLNGGDMKSKYLGFFLVSMVVSFVLSTFLLGHPDPADIEKASRGLAAIAIRGVMHGVILTLAMIAWYAATKRNIVSTGETFCCISGVLFAGPVTELVRGYPLEWALIFPPIVLGVVAIGYRTLYRFHFKEGRKA</sequence>
<reference evidence="2 3" key="1">
    <citation type="journal article" date="2016" name="Nat. Commun.">
        <title>Thousands of microbial genomes shed light on interconnected biogeochemical processes in an aquifer system.</title>
        <authorList>
            <person name="Anantharaman K."/>
            <person name="Brown C.T."/>
            <person name="Hug L.A."/>
            <person name="Sharon I."/>
            <person name="Castelle C.J."/>
            <person name="Probst A.J."/>
            <person name="Thomas B.C."/>
            <person name="Singh A."/>
            <person name="Wilkins M.J."/>
            <person name="Karaoz U."/>
            <person name="Brodie E.L."/>
            <person name="Williams K.H."/>
            <person name="Hubbard S.S."/>
            <person name="Banfield J.F."/>
        </authorList>
    </citation>
    <scope>NUCLEOTIDE SEQUENCE [LARGE SCALE GENOMIC DNA]</scope>
</reference>
<name>A0A1G2DBZ1_9BACT</name>